<dbReference type="InterPro" id="IPR039309">
    <property type="entry name" value="BT1"/>
</dbReference>
<dbReference type="OrthoDB" id="1747895at2759"/>
<name>A0A8X7VL32_BRACI</name>
<protein>
    <submittedName>
        <fullName evidence="9">Uncharacterized protein</fullName>
    </submittedName>
</protein>
<comment type="similarity">
    <text evidence="2">Belongs to the major facilitator superfamily. Folate-biopterin transporter (TC 2.A.71) family.</text>
</comment>
<keyword evidence="10" id="KW-1185">Reference proteome</keyword>
<evidence type="ECO:0000313" key="10">
    <source>
        <dbReference type="Proteomes" id="UP000886595"/>
    </source>
</evidence>
<evidence type="ECO:0000313" key="9">
    <source>
        <dbReference type="EMBL" id="KAG2313174.1"/>
    </source>
</evidence>
<dbReference type="PANTHER" id="PTHR31585">
    <property type="entry name" value="FOLATE-BIOPTERIN TRANSPORTER 1, CHLOROPLASTIC"/>
    <property type="match status" value="1"/>
</dbReference>
<gene>
    <name evidence="9" type="ORF">Bca52824_024731</name>
</gene>
<dbReference type="SUPFAM" id="SSF103473">
    <property type="entry name" value="MFS general substrate transporter"/>
    <property type="match status" value="1"/>
</dbReference>
<reference evidence="9 10" key="1">
    <citation type="submission" date="2020-02" db="EMBL/GenBank/DDBJ databases">
        <authorList>
            <person name="Ma Q."/>
            <person name="Huang Y."/>
            <person name="Song X."/>
            <person name="Pei D."/>
        </authorList>
    </citation>
    <scope>NUCLEOTIDE SEQUENCE [LARGE SCALE GENOMIC DNA]</scope>
    <source>
        <strain evidence="9">Sxm20200214</strain>
        <tissue evidence="9">Leaf</tissue>
    </source>
</reference>
<sequence>MANGLSRARLAHPPSRDRFHAGLGGLDRAERGLEEGVAWGSLGIFPASREALPSLMGLALLSNLGASVTEVAKDALVAEYGLRYHMNGLKSYALMASAVGGVLGNLLGGYCLLKTPPRILFLAFTAILSLQLTVSLSSKEESFGLARIRETSFKKHFSDLMGVIQLNNRHRCIFSITPASKVSHGRQHQFPKKEIRIPTNPSRRSRDWSSPSRKSEDTSHQSTGHERRVRRRQRRPLTVITNAVIDEPPERRSSHRKPPHQSPHRYTEIERNATNNTESHMFGHVAQVPKERGESETP</sequence>
<keyword evidence="5 8" id="KW-1133">Transmembrane helix</keyword>
<feature type="compositionally biased region" description="Basic residues" evidence="7">
    <location>
        <begin position="253"/>
        <end position="263"/>
    </location>
</feature>
<evidence type="ECO:0000256" key="7">
    <source>
        <dbReference type="SAM" id="MobiDB-lite"/>
    </source>
</evidence>
<dbReference type="AlphaFoldDB" id="A0A8X7VL32"/>
<accession>A0A8X7VL32</accession>
<evidence type="ECO:0000256" key="4">
    <source>
        <dbReference type="ARBA" id="ARBA00022692"/>
    </source>
</evidence>
<comment type="subcellular location">
    <subcellularLocation>
        <location evidence="1">Membrane</location>
        <topology evidence="1">Multi-pass membrane protein</topology>
    </subcellularLocation>
</comment>
<feature type="compositionally biased region" description="Basic and acidic residues" evidence="7">
    <location>
        <begin position="213"/>
        <end position="226"/>
    </location>
</feature>
<evidence type="ECO:0000256" key="8">
    <source>
        <dbReference type="SAM" id="Phobius"/>
    </source>
</evidence>
<dbReference type="InterPro" id="IPR036259">
    <property type="entry name" value="MFS_trans_sf"/>
</dbReference>
<keyword evidence="4 8" id="KW-0812">Transmembrane</keyword>
<evidence type="ECO:0000256" key="5">
    <source>
        <dbReference type="ARBA" id="ARBA00022989"/>
    </source>
</evidence>
<feature type="region of interest" description="Disordered" evidence="7">
    <location>
        <begin position="183"/>
        <end position="298"/>
    </location>
</feature>
<evidence type="ECO:0000256" key="3">
    <source>
        <dbReference type="ARBA" id="ARBA00022448"/>
    </source>
</evidence>
<evidence type="ECO:0000256" key="6">
    <source>
        <dbReference type="ARBA" id="ARBA00023136"/>
    </source>
</evidence>
<organism evidence="9 10">
    <name type="scientific">Brassica carinata</name>
    <name type="common">Ethiopian mustard</name>
    <name type="synonym">Abyssinian cabbage</name>
    <dbReference type="NCBI Taxonomy" id="52824"/>
    <lineage>
        <taxon>Eukaryota</taxon>
        <taxon>Viridiplantae</taxon>
        <taxon>Streptophyta</taxon>
        <taxon>Embryophyta</taxon>
        <taxon>Tracheophyta</taxon>
        <taxon>Spermatophyta</taxon>
        <taxon>Magnoliopsida</taxon>
        <taxon>eudicotyledons</taxon>
        <taxon>Gunneridae</taxon>
        <taxon>Pentapetalae</taxon>
        <taxon>rosids</taxon>
        <taxon>malvids</taxon>
        <taxon>Brassicales</taxon>
        <taxon>Brassicaceae</taxon>
        <taxon>Brassiceae</taxon>
        <taxon>Brassica</taxon>
    </lineage>
</organism>
<keyword evidence="6 8" id="KW-0472">Membrane</keyword>
<evidence type="ECO:0000256" key="1">
    <source>
        <dbReference type="ARBA" id="ARBA00004141"/>
    </source>
</evidence>
<dbReference type="Proteomes" id="UP000886595">
    <property type="component" value="Unassembled WGS sequence"/>
</dbReference>
<feature type="transmembrane region" description="Helical" evidence="8">
    <location>
        <begin position="119"/>
        <end position="137"/>
    </location>
</feature>
<dbReference type="EMBL" id="JAAMPC010000005">
    <property type="protein sequence ID" value="KAG2313174.1"/>
    <property type="molecule type" value="Genomic_DNA"/>
</dbReference>
<proteinExistence type="inferred from homology"/>
<evidence type="ECO:0000256" key="2">
    <source>
        <dbReference type="ARBA" id="ARBA00007015"/>
    </source>
</evidence>
<dbReference type="Pfam" id="PF03092">
    <property type="entry name" value="BT1"/>
    <property type="match status" value="1"/>
</dbReference>
<feature type="compositionally biased region" description="Basic and acidic residues" evidence="7">
    <location>
        <begin position="289"/>
        <end position="298"/>
    </location>
</feature>
<comment type="caution">
    <text evidence="9">The sequence shown here is derived from an EMBL/GenBank/DDBJ whole genome shotgun (WGS) entry which is preliminary data.</text>
</comment>
<keyword evidence="3" id="KW-0813">Transport</keyword>
<dbReference type="GO" id="GO:0016020">
    <property type="term" value="C:membrane"/>
    <property type="evidence" value="ECO:0007669"/>
    <property type="project" value="UniProtKB-SubCell"/>
</dbReference>
<feature type="transmembrane region" description="Helical" evidence="8">
    <location>
        <begin position="92"/>
        <end position="113"/>
    </location>
</feature>
<dbReference type="PANTHER" id="PTHR31585:SF12">
    <property type="entry name" value="FOLATE-BIOPTERIN TRANSPORTER 9, CHLOROPLASTIC-RELATED"/>
    <property type="match status" value="1"/>
</dbReference>